<gene>
    <name evidence="4" type="ORF">H9882_07850</name>
</gene>
<dbReference type="GO" id="GO:0004553">
    <property type="term" value="F:hydrolase activity, hydrolyzing O-glycosyl compounds"/>
    <property type="evidence" value="ECO:0007669"/>
    <property type="project" value="InterPro"/>
</dbReference>
<dbReference type="InterPro" id="IPR002772">
    <property type="entry name" value="Glyco_hydro_3_C"/>
</dbReference>
<dbReference type="PANTHER" id="PTHR42715:SF10">
    <property type="entry name" value="BETA-GLUCOSIDASE"/>
    <property type="match status" value="1"/>
</dbReference>
<dbReference type="InterPro" id="IPR036881">
    <property type="entry name" value="Glyco_hydro_3_C_sf"/>
</dbReference>
<reference evidence="4" key="2">
    <citation type="submission" date="2021-04" db="EMBL/GenBank/DDBJ databases">
        <authorList>
            <person name="Gilroy R."/>
        </authorList>
    </citation>
    <scope>NUCLEOTIDE SEQUENCE</scope>
    <source>
        <strain evidence="4">B5_2728</strain>
    </source>
</reference>
<dbReference type="Pfam" id="PF14310">
    <property type="entry name" value="Fn3-like"/>
    <property type="match status" value="1"/>
</dbReference>
<dbReference type="Pfam" id="PF01915">
    <property type="entry name" value="Glyco_hydro_3_C"/>
    <property type="match status" value="1"/>
</dbReference>
<feature type="non-terminal residue" evidence="4">
    <location>
        <position position="634"/>
    </location>
</feature>
<comment type="similarity">
    <text evidence="1">Belongs to the glycosyl hydrolase 3 family.</text>
</comment>
<name>A0A948T3W9_9FIRM</name>
<dbReference type="Gene3D" id="2.60.40.10">
    <property type="entry name" value="Immunoglobulins"/>
    <property type="match status" value="1"/>
</dbReference>
<comment type="caution">
    <text evidence="4">The sequence shown here is derived from an EMBL/GenBank/DDBJ whole genome shotgun (WGS) entry which is preliminary data.</text>
</comment>
<organism evidence="4 5">
    <name type="scientific">Candidatus Allofournierella pullistercoris</name>
    <dbReference type="NCBI Taxonomy" id="2838597"/>
    <lineage>
        <taxon>Bacteria</taxon>
        <taxon>Bacillati</taxon>
        <taxon>Bacillota</taxon>
        <taxon>Clostridia</taxon>
        <taxon>Eubacteriales</taxon>
        <taxon>Oscillospiraceae</taxon>
        <taxon>Allofournierella</taxon>
    </lineage>
</organism>
<dbReference type="InterPro" id="IPR026891">
    <property type="entry name" value="Fn3-like"/>
</dbReference>
<dbReference type="Proteomes" id="UP000713596">
    <property type="component" value="Unassembled WGS sequence"/>
</dbReference>
<dbReference type="EMBL" id="JAHLFP010000070">
    <property type="protein sequence ID" value="MBU3806781.1"/>
    <property type="molecule type" value="Genomic_DNA"/>
</dbReference>
<evidence type="ECO:0000256" key="2">
    <source>
        <dbReference type="ARBA" id="ARBA00022801"/>
    </source>
</evidence>
<protein>
    <submittedName>
        <fullName evidence="4">Glycoside hydrolase family 3 C-terminal domain-containing protein</fullName>
    </submittedName>
</protein>
<dbReference type="Gene3D" id="3.40.50.1700">
    <property type="entry name" value="Glycoside hydrolase family 3 C-terminal domain"/>
    <property type="match status" value="1"/>
</dbReference>
<feature type="domain" description="Fibronectin type III-like" evidence="3">
    <location>
        <begin position="434"/>
        <end position="511"/>
    </location>
</feature>
<accession>A0A948T3W9</accession>
<evidence type="ECO:0000313" key="5">
    <source>
        <dbReference type="Proteomes" id="UP000713596"/>
    </source>
</evidence>
<dbReference type="SMART" id="SM01217">
    <property type="entry name" value="Fn3_like"/>
    <property type="match status" value="1"/>
</dbReference>
<sequence length="634" mass="67671">MKKTKTPSSGTLKWKIATGVSAALFAVTMIGGPIANSYASIINMVLGTESTKTIGDPGKIYFEPDFATSAEQAASAEALCEEIVANGSTLLLNRNQALPLSSGAKVTLFGTTSADFIYGGTGSGGMDTSKATNLKQALEADGFTVNPTMWDFYTTGAGKDYGLVTASGSLNNYIFNNAEFLVNEVPQSAYTDTEWNSVAEYGDAAIVVLGRICGEGADLPWYGAGDGNGNLLELSTEEIALFEALSAQKSQGKIQKIIVLLNATNPIELDFLEPSICGTDYGIDACLWVGEVGQTGINAIGEILNGTTNPSGRLVDTYCFDNLTSPALQNAHATPYTNAAAAGLSFTAGNNEHYVVYQEGIYVGYRYYETRYEDMVLGNANVGNFDYSSTVAYPFGYGLSYTQFSYGPLSMEDKGDSFEFTVDVTNTGSVDGQEAVLLYMQSPYTEYDRANGIEKAAIELVGYTKLSIPAGETKTAVVTVAKSEMRAYDTNGEGTYIVDAGNYYFSTGNGAHEALNNILAKKDQLQDTSNGTVNLSLISGNYNPDLAVQYVQEQQDNSTYSVASTGQPITNQLNHGDLNRFDQDTSNDVVYLTRSNWEGTMPQATITKDSYQAAVQLAANDTMIAALTSTISSS</sequence>
<keyword evidence="2 4" id="KW-0378">Hydrolase</keyword>
<evidence type="ECO:0000313" key="4">
    <source>
        <dbReference type="EMBL" id="MBU3806781.1"/>
    </source>
</evidence>
<proteinExistence type="inferred from homology"/>
<evidence type="ECO:0000256" key="1">
    <source>
        <dbReference type="ARBA" id="ARBA00005336"/>
    </source>
</evidence>
<dbReference type="SUPFAM" id="SSF52279">
    <property type="entry name" value="Beta-D-glucan exohydrolase, C-terminal domain"/>
    <property type="match status" value="1"/>
</dbReference>
<dbReference type="InterPro" id="IPR050288">
    <property type="entry name" value="Cellulose_deg_GH3"/>
</dbReference>
<dbReference type="PANTHER" id="PTHR42715">
    <property type="entry name" value="BETA-GLUCOSIDASE"/>
    <property type="match status" value="1"/>
</dbReference>
<evidence type="ECO:0000259" key="3">
    <source>
        <dbReference type="SMART" id="SM01217"/>
    </source>
</evidence>
<reference evidence="4" key="1">
    <citation type="journal article" date="2021" name="PeerJ">
        <title>Extensive microbial diversity within the chicken gut microbiome revealed by metagenomics and culture.</title>
        <authorList>
            <person name="Gilroy R."/>
            <person name="Ravi A."/>
            <person name="Getino M."/>
            <person name="Pursley I."/>
            <person name="Horton D.L."/>
            <person name="Alikhan N.F."/>
            <person name="Baker D."/>
            <person name="Gharbi K."/>
            <person name="Hall N."/>
            <person name="Watson M."/>
            <person name="Adriaenssens E.M."/>
            <person name="Foster-Nyarko E."/>
            <person name="Jarju S."/>
            <person name="Secka A."/>
            <person name="Antonio M."/>
            <person name="Oren A."/>
            <person name="Chaudhuri R.R."/>
            <person name="La Ragione R."/>
            <person name="Hildebrand F."/>
            <person name="Pallen M.J."/>
        </authorList>
    </citation>
    <scope>NUCLEOTIDE SEQUENCE</scope>
    <source>
        <strain evidence="4">B5_2728</strain>
    </source>
</reference>
<dbReference type="AlphaFoldDB" id="A0A948T3W9"/>
<dbReference type="InterPro" id="IPR013783">
    <property type="entry name" value="Ig-like_fold"/>
</dbReference>
<dbReference type="GO" id="GO:0005975">
    <property type="term" value="P:carbohydrate metabolic process"/>
    <property type="evidence" value="ECO:0007669"/>
    <property type="project" value="InterPro"/>
</dbReference>